<dbReference type="AlphaFoldDB" id="A0A5E4R4T9"/>
<evidence type="ECO:0000313" key="1">
    <source>
        <dbReference type="EMBL" id="VVD05640.1"/>
    </source>
</evidence>
<protein>
    <submittedName>
        <fullName evidence="1">Uncharacterized protein</fullName>
    </submittedName>
</protein>
<gene>
    <name evidence="1" type="ORF">LSINAPIS_LOCUS15134</name>
</gene>
<accession>A0A5E4R4T9</accession>
<evidence type="ECO:0000313" key="2">
    <source>
        <dbReference type="Proteomes" id="UP000324832"/>
    </source>
</evidence>
<keyword evidence="2" id="KW-1185">Reference proteome</keyword>
<organism evidence="1 2">
    <name type="scientific">Leptidea sinapis</name>
    <dbReference type="NCBI Taxonomy" id="189913"/>
    <lineage>
        <taxon>Eukaryota</taxon>
        <taxon>Metazoa</taxon>
        <taxon>Ecdysozoa</taxon>
        <taxon>Arthropoda</taxon>
        <taxon>Hexapoda</taxon>
        <taxon>Insecta</taxon>
        <taxon>Pterygota</taxon>
        <taxon>Neoptera</taxon>
        <taxon>Endopterygota</taxon>
        <taxon>Lepidoptera</taxon>
        <taxon>Glossata</taxon>
        <taxon>Ditrysia</taxon>
        <taxon>Papilionoidea</taxon>
        <taxon>Pieridae</taxon>
        <taxon>Dismorphiinae</taxon>
        <taxon>Leptidea</taxon>
    </lineage>
</organism>
<dbReference type="EMBL" id="FZQP02006997">
    <property type="protein sequence ID" value="VVD05640.1"/>
    <property type="molecule type" value="Genomic_DNA"/>
</dbReference>
<reference evidence="1 2" key="1">
    <citation type="submission" date="2017-07" db="EMBL/GenBank/DDBJ databases">
        <authorList>
            <person name="Talla V."/>
            <person name="Backstrom N."/>
        </authorList>
    </citation>
    <scope>NUCLEOTIDE SEQUENCE [LARGE SCALE GENOMIC DNA]</scope>
</reference>
<sequence>MARAGARVRQGPRDDLRYADVVANYGSYESMERAMLGAKLKWQWARYIVQRTDGRWSSRVLEWRPRTGRCSVGRPPTKWTDDLVKIAGIRWMRAAQHRSSWISFGVFV</sequence>
<name>A0A5E4R4T9_9NEOP</name>
<proteinExistence type="predicted"/>
<dbReference type="Proteomes" id="UP000324832">
    <property type="component" value="Unassembled WGS sequence"/>
</dbReference>